<dbReference type="Proteomes" id="UP000004621">
    <property type="component" value="Unassembled WGS sequence"/>
</dbReference>
<organism evidence="1 2">
    <name type="scientific">Neisseria subflava NJ9703</name>
    <dbReference type="NCBI Taxonomy" id="546268"/>
    <lineage>
        <taxon>Bacteria</taxon>
        <taxon>Pseudomonadati</taxon>
        <taxon>Pseudomonadota</taxon>
        <taxon>Betaproteobacteria</taxon>
        <taxon>Neisseriales</taxon>
        <taxon>Neisseriaceae</taxon>
        <taxon>Neisseria</taxon>
    </lineage>
</organism>
<protein>
    <submittedName>
        <fullName evidence="1">Uncharacterized protein</fullName>
    </submittedName>
</protein>
<comment type="caution">
    <text evidence="1">The sequence shown here is derived from an EMBL/GenBank/DDBJ whole genome shotgun (WGS) entry which is preliminary data.</text>
</comment>
<gene>
    <name evidence="1" type="ORF">NEISUBOT_03001</name>
</gene>
<dbReference type="EMBL" id="ACEO02000001">
    <property type="protein sequence ID" value="EFC53006.1"/>
    <property type="molecule type" value="Genomic_DNA"/>
</dbReference>
<evidence type="ECO:0000313" key="1">
    <source>
        <dbReference type="EMBL" id="EFC53006.1"/>
    </source>
</evidence>
<evidence type="ECO:0000313" key="2">
    <source>
        <dbReference type="Proteomes" id="UP000004621"/>
    </source>
</evidence>
<sequence>MGNDVPFFVSLFLNQSLFVSFFQCIRNPCPNFICVWFRKSTLPIKCYFFGLNGHAR</sequence>
<dbReference type="AlphaFoldDB" id="A0A9W5ISQ9"/>
<name>A0A9W5ISQ9_NEISU</name>
<proteinExistence type="predicted"/>
<accession>A0A9W5ISQ9</accession>
<reference evidence="1 2" key="1">
    <citation type="submission" date="2010-01" db="EMBL/GenBank/DDBJ databases">
        <authorList>
            <person name="Weinstock G."/>
            <person name="Sodergren E."/>
            <person name="Clifton S."/>
            <person name="Fulton L."/>
            <person name="Fulton B."/>
            <person name="Courtney L."/>
            <person name="Fronick C."/>
            <person name="Harrison M."/>
            <person name="Strong C."/>
            <person name="Farmer C."/>
            <person name="Delahaunty K."/>
            <person name="Markovic C."/>
            <person name="Hall O."/>
            <person name="Minx P."/>
            <person name="Tomlinson C."/>
            <person name="Mitreva M."/>
            <person name="Nelson J."/>
            <person name="Hou S."/>
            <person name="Wollam A."/>
            <person name="Pepin K.H."/>
            <person name="Johnson M."/>
            <person name="Bhonagiri V."/>
            <person name="Nash W.E."/>
            <person name="Warren W."/>
            <person name="Chinwalla A."/>
            <person name="Mardis E.R."/>
            <person name="Wilson R.K."/>
        </authorList>
    </citation>
    <scope>NUCLEOTIDE SEQUENCE [LARGE SCALE GENOMIC DNA]</scope>
    <source>
        <strain evidence="1 2">NJ9703</strain>
    </source>
</reference>